<reference evidence="2 3" key="1">
    <citation type="submission" date="2014-09" db="EMBL/GenBank/DDBJ databases">
        <authorList>
            <person name="Magalhaes I.L.F."/>
            <person name="Oliveira U."/>
            <person name="Santos F.R."/>
            <person name="Vidigal T.H.D.A."/>
            <person name="Brescovit A.D."/>
            <person name="Santos A.J."/>
        </authorList>
    </citation>
    <scope>NUCLEOTIDE SEQUENCE [LARGE SCALE GENOMIC DNA]</scope>
</reference>
<organism evidence="2 3">
    <name type="scientific">Ceraceosorus bombacis</name>
    <dbReference type="NCBI Taxonomy" id="401625"/>
    <lineage>
        <taxon>Eukaryota</taxon>
        <taxon>Fungi</taxon>
        <taxon>Dikarya</taxon>
        <taxon>Basidiomycota</taxon>
        <taxon>Ustilaginomycotina</taxon>
        <taxon>Exobasidiomycetes</taxon>
        <taxon>Ceraceosorales</taxon>
        <taxon>Ceraceosoraceae</taxon>
        <taxon>Ceraceosorus</taxon>
    </lineage>
</organism>
<dbReference type="STRING" id="401625.A0A0N7LA99"/>
<evidence type="ECO:0000313" key="2">
    <source>
        <dbReference type="EMBL" id="CEH15994.1"/>
    </source>
</evidence>
<keyword evidence="2" id="KW-0695">RNA-directed DNA polymerase</keyword>
<sequence>MVASTPSTSRHDKPPPGPCPACNSTTWHWLVACPDAAAVKRYQDQKSSTRRPPKLNRPRANLASVSVHLLRGTTSGSHSDSSALPSPSGDFDYAYGWTALAETVVGLSAVGRGTDWYLDGGATQHMTGTYHHMAQGTPCSTLIQGIGAQVQATHRGKVPLTIDKDGAAVGVLLHDVLYAPELHINLISVPQLNLRGIQVLQDIPLSTLIDKVTKEVVGYVDYVNGQYKLRLLPNVLEPPTWAFVGASNSAQSLVRWHNRLNHVNADDIVRLMKHGHLILTDQHKEVGWPPILPRQALHLHIRR</sequence>
<feature type="domain" description="Retrovirus-related Pol polyprotein from transposon TNT 1-94-like beta-barrel" evidence="1">
    <location>
        <begin position="116"/>
        <end position="196"/>
    </location>
</feature>
<accession>A0A0N7LA99</accession>
<dbReference type="Pfam" id="PF22936">
    <property type="entry name" value="Pol_BBD"/>
    <property type="match status" value="1"/>
</dbReference>
<evidence type="ECO:0000259" key="1">
    <source>
        <dbReference type="Pfam" id="PF22936"/>
    </source>
</evidence>
<dbReference type="OrthoDB" id="7691805at2759"/>
<dbReference type="Proteomes" id="UP000054845">
    <property type="component" value="Unassembled WGS sequence"/>
</dbReference>
<protein>
    <submittedName>
        <fullName evidence="2">FOG: Transposon-encoded proteins with TYA, reverse transcriptase, integrase domains in various combinations</fullName>
    </submittedName>
</protein>
<dbReference type="EMBL" id="CCYA01000273">
    <property type="protein sequence ID" value="CEH15994.1"/>
    <property type="molecule type" value="Genomic_DNA"/>
</dbReference>
<name>A0A0N7LA99_9BASI</name>
<dbReference type="AlphaFoldDB" id="A0A0N7LA99"/>
<proteinExistence type="predicted"/>
<keyword evidence="2" id="KW-0548">Nucleotidyltransferase</keyword>
<dbReference type="InterPro" id="IPR054722">
    <property type="entry name" value="PolX-like_BBD"/>
</dbReference>
<keyword evidence="2" id="KW-0808">Transferase</keyword>
<evidence type="ECO:0000313" key="3">
    <source>
        <dbReference type="Proteomes" id="UP000054845"/>
    </source>
</evidence>
<keyword evidence="3" id="KW-1185">Reference proteome</keyword>
<dbReference type="GO" id="GO:0003964">
    <property type="term" value="F:RNA-directed DNA polymerase activity"/>
    <property type="evidence" value="ECO:0007669"/>
    <property type="project" value="UniProtKB-KW"/>
</dbReference>